<dbReference type="GO" id="GO:0000155">
    <property type="term" value="F:phosphorelay sensor kinase activity"/>
    <property type="evidence" value="ECO:0007669"/>
    <property type="project" value="InterPro"/>
</dbReference>
<evidence type="ECO:0000256" key="3">
    <source>
        <dbReference type="ARBA" id="ARBA00023012"/>
    </source>
</evidence>
<name>A0A2W6NHW7_9BACL</name>
<evidence type="ECO:0000313" key="6">
    <source>
        <dbReference type="Proteomes" id="UP000249204"/>
    </source>
</evidence>
<keyword evidence="2 5" id="KW-0418">Kinase</keyword>
<dbReference type="SUPFAM" id="SSF52402">
    <property type="entry name" value="Adenine nucleotide alpha hydrolases-like"/>
    <property type="match status" value="2"/>
</dbReference>
<proteinExistence type="predicted"/>
<keyword evidence="1" id="KW-0808">Transferase</keyword>
<dbReference type="AlphaFoldDB" id="A0A2W6NHW7"/>
<dbReference type="FunFam" id="3.40.50.300:FF:000483">
    <property type="entry name" value="Sensor histidine kinase KdpD"/>
    <property type="match status" value="1"/>
</dbReference>
<evidence type="ECO:0000259" key="4">
    <source>
        <dbReference type="Pfam" id="PF02702"/>
    </source>
</evidence>
<dbReference type="InterPro" id="IPR003852">
    <property type="entry name" value="Sig_transdc_His_kinase_KdpD_N"/>
</dbReference>
<accession>A0A2W6NHW7</accession>
<sequence length="763" mass="86562">MLRMISKLHEGTLKIYIGPISGSGKTYHMLRDGNHLREQGVDVVICAVSTMRRPETVEQLGELERVPSIHWIRRSDGAEMKDLNLDALLVRNPEVVLVDGLAHRNRVGAAHATRLEDIRFLLRHNISVMTTVNVYELEGYTELARQLTGVRAMHTVPADTLELADEVKLIDVTPEALLIRLAEGHLQDHDHKELFRQGNVGILRELALKLVAEGVNESLREHREELGLPVTTGIMERILVSAQYQWSGSIYIQRGQQIARRLNGSLHAVVFRQMKQPLSKEAAVFRRSMMKLVEKIGGQMQELPILHRRYIPAALANYAIEQQITRIVMGHSRRTRWQEIWQGSIINSLLRQLQGVDLLLVADRIACEGERVLPAKVSDAEPRTYRRLSEQEMKEKIGLIRRGTFKIYIGAAPGVGKTYMMLREGNDLLRKGIDVQIGMLETHGRADTVKQIGSLPIVPRVKRLYQGTQLEEMDTEAILQSHPEVVLVDELAHTNVPGGAWHKRYEDVLQLLDAGISVITTVNVQHLESLNDAVEHITGVRVRETVPDRIIQSADEVQLIDVAPEALRQRMREGKIYAADKVAQALANFFRTGNLIALRELALRELADVVDERLEAQQSPRTLRGPWRQEEIVFVCVSNDRHAERLIRRGFRMAYRLKAAWYVHHVHIGTAISCELQEHLSSLEQLTVRLGGYFHIHYSSRLREVPDILAAKAAELKATQLVVGQAKRVWWLNGHRGSGSVVNRLVRLSRHRDVLIVADDDYK</sequence>
<organism evidence="5 6">
    <name type="scientific">Paenibacillus silvae</name>
    <dbReference type="NCBI Taxonomy" id="1325358"/>
    <lineage>
        <taxon>Bacteria</taxon>
        <taxon>Bacillati</taxon>
        <taxon>Bacillota</taxon>
        <taxon>Bacilli</taxon>
        <taxon>Bacillales</taxon>
        <taxon>Paenibacillaceae</taxon>
        <taxon>Paenibacillus</taxon>
    </lineage>
</organism>
<dbReference type="Gene3D" id="3.40.50.300">
    <property type="entry name" value="P-loop containing nucleotide triphosphate hydrolases"/>
    <property type="match status" value="2"/>
</dbReference>
<dbReference type="GO" id="GO:0005886">
    <property type="term" value="C:plasma membrane"/>
    <property type="evidence" value="ECO:0007669"/>
    <property type="project" value="TreeGrafter"/>
</dbReference>
<feature type="domain" description="Signal transduction histidine kinase osmosensitive K+ channel sensor N-terminal" evidence="4">
    <location>
        <begin position="401"/>
        <end position="610"/>
    </location>
</feature>
<dbReference type="GO" id="GO:0005737">
    <property type="term" value="C:cytoplasm"/>
    <property type="evidence" value="ECO:0007669"/>
    <property type="project" value="UniProtKB-ARBA"/>
</dbReference>
<protein>
    <submittedName>
        <fullName evidence="5">Histidine kinase</fullName>
    </submittedName>
</protein>
<dbReference type="PANTHER" id="PTHR45569">
    <property type="entry name" value="SENSOR PROTEIN KDPD"/>
    <property type="match status" value="1"/>
</dbReference>
<dbReference type="PANTHER" id="PTHR45569:SF1">
    <property type="entry name" value="SENSOR PROTEIN KDPD"/>
    <property type="match status" value="1"/>
</dbReference>
<dbReference type="SUPFAM" id="SSF52540">
    <property type="entry name" value="P-loop containing nucleoside triphosphate hydrolases"/>
    <property type="match status" value="1"/>
</dbReference>
<keyword evidence="3" id="KW-0902">Two-component regulatory system</keyword>
<dbReference type="Proteomes" id="UP000249204">
    <property type="component" value="Unassembled WGS sequence"/>
</dbReference>
<dbReference type="Pfam" id="PF02702">
    <property type="entry name" value="KdpD"/>
    <property type="match status" value="2"/>
</dbReference>
<reference evidence="5 6" key="1">
    <citation type="submission" date="2018-06" db="EMBL/GenBank/DDBJ databases">
        <title>Isolation of heavy metals resistant Paenibacillus silvae NC2 from Gold-Copper mine in ZiJin, China.</title>
        <authorList>
            <person name="Xu J."/>
            <person name="Mazhar H.S."/>
            <person name="Rensing C."/>
        </authorList>
    </citation>
    <scope>NUCLEOTIDE SEQUENCE [LARGE SCALE GENOMIC DNA]</scope>
    <source>
        <strain evidence="5 6">NC2</strain>
    </source>
</reference>
<evidence type="ECO:0000256" key="2">
    <source>
        <dbReference type="ARBA" id="ARBA00022777"/>
    </source>
</evidence>
<feature type="domain" description="Signal transduction histidine kinase osmosensitive K+ channel sensor N-terminal" evidence="4">
    <location>
        <begin position="10"/>
        <end position="215"/>
    </location>
</feature>
<gene>
    <name evidence="5" type="ORF">DN757_11555</name>
</gene>
<comment type="caution">
    <text evidence="5">The sequence shown here is derived from an EMBL/GenBank/DDBJ whole genome shotgun (WGS) entry which is preliminary data.</text>
</comment>
<evidence type="ECO:0000256" key="1">
    <source>
        <dbReference type="ARBA" id="ARBA00022679"/>
    </source>
</evidence>
<evidence type="ECO:0000313" key="5">
    <source>
        <dbReference type="EMBL" id="PZT55547.1"/>
    </source>
</evidence>
<dbReference type="EMBL" id="QKWW01000030">
    <property type="protein sequence ID" value="PZT55547.1"/>
    <property type="molecule type" value="Genomic_DNA"/>
</dbReference>
<dbReference type="InterPro" id="IPR027417">
    <property type="entry name" value="P-loop_NTPase"/>
</dbReference>
<dbReference type="RefSeq" id="WP_111270417.1">
    <property type="nucleotide sequence ID" value="NZ_QKWW01000030.1"/>
</dbReference>
<dbReference type="InterPro" id="IPR052023">
    <property type="entry name" value="Histidine_kinase_KdpD"/>
</dbReference>